<proteinExistence type="predicted"/>
<dbReference type="EMBL" id="HBEJ01000941">
    <property type="protein sequence ID" value="CAD8359674.1"/>
    <property type="molecule type" value="Transcribed_RNA"/>
</dbReference>
<name>A0A7S0AD55_9STRA</name>
<gene>
    <name evidence="2" type="ORF">MPOL1434_LOCUS584</name>
</gene>
<feature type="signal peptide" evidence="1">
    <location>
        <begin position="1"/>
        <end position="19"/>
    </location>
</feature>
<dbReference type="AlphaFoldDB" id="A0A7S0AD55"/>
<feature type="chain" id="PRO_5030716290" evidence="1">
    <location>
        <begin position="20"/>
        <end position="182"/>
    </location>
</feature>
<keyword evidence="1" id="KW-0732">Signal</keyword>
<evidence type="ECO:0000256" key="1">
    <source>
        <dbReference type="SAM" id="SignalP"/>
    </source>
</evidence>
<organism evidence="2">
    <name type="scientific">Minutocellus polymorphus</name>
    <dbReference type="NCBI Taxonomy" id="265543"/>
    <lineage>
        <taxon>Eukaryota</taxon>
        <taxon>Sar</taxon>
        <taxon>Stramenopiles</taxon>
        <taxon>Ochrophyta</taxon>
        <taxon>Bacillariophyta</taxon>
        <taxon>Mediophyceae</taxon>
        <taxon>Cymatosirophycidae</taxon>
        <taxon>Cymatosirales</taxon>
        <taxon>Cymatosiraceae</taxon>
        <taxon>Minutocellus</taxon>
    </lineage>
</organism>
<protein>
    <submittedName>
        <fullName evidence="2">Uncharacterized protein</fullName>
    </submittedName>
</protein>
<evidence type="ECO:0000313" key="2">
    <source>
        <dbReference type="EMBL" id="CAD8359674.1"/>
    </source>
</evidence>
<sequence>MKLASTTALALCLAATVQAKEDNKGGGGQGGGGGNGNGCAATGKGGECFNRADAEGCLSNPNHCADTGQLGCCVYYTIPFCGDPNTYGAAAPAGSIRCMTDEPVPLSAAPPSDIELSVVAEAFDTCLDQLNATEITSLNDCTALSDLVEAAKAMGATSSGNSAKVAAALGASLVAGVGALLN</sequence>
<reference evidence="2" key="1">
    <citation type="submission" date="2021-01" db="EMBL/GenBank/DDBJ databases">
        <authorList>
            <person name="Corre E."/>
            <person name="Pelletier E."/>
            <person name="Niang G."/>
            <person name="Scheremetjew M."/>
            <person name="Finn R."/>
            <person name="Kale V."/>
            <person name="Holt S."/>
            <person name="Cochrane G."/>
            <person name="Meng A."/>
            <person name="Brown T."/>
            <person name="Cohen L."/>
        </authorList>
    </citation>
    <scope>NUCLEOTIDE SEQUENCE</scope>
    <source>
        <strain evidence="2">CCMP3303</strain>
    </source>
</reference>
<accession>A0A7S0AD55</accession>